<dbReference type="EMBL" id="CP003653">
    <property type="protein sequence ID" value="AFZ37776.1"/>
    <property type="molecule type" value="Genomic_DNA"/>
</dbReference>
<keyword evidence="5" id="KW-0830">Ubiquinone</keyword>
<dbReference type="InterPro" id="IPR023576">
    <property type="entry name" value="UbiE/COQ5_MeTrFase_CS"/>
</dbReference>
<dbReference type="InterPro" id="IPR032904">
    <property type="entry name" value="MenG"/>
</dbReference>
<dbReference type="AlphaFoldDB" id="K9Y064"/>
<dbReference type="InterPro" id="IPR004033">
    <property type="entry name" value="UbiE/COQ5_MeTrFase"/>
</dbReference>
<evidence type="ECO:0000256" key="2">
    <source>
        <dbReference type="ARBA" id="ARBA00022679"/>
    </source>
</evidence>
<dbReference type="InterPro" id="IPR029063">
    <property type="entry name" value="SAM-dependent_MTases_sf"/>
</dbReference>
<dbReference type="NCBIfam" id="TIGR01934">
    <property type="entry name" value="MenG_MenH_UbiE"/>
    <property type="match status" value="1"/>
</dbReference>
<dbReference type="Proteomes" id="UP000010473">
    <property type="component" value="Chromosome"/>
</dbReference>
<gene>
    <name evidence="4" type="primary">menG</name>
    <name evidence="5" type="ordered locus">Sta7437_4306</name>
</gene>
<comment type="catalytic activity">
    <reaction evidence="4">
        <text>demethylphylloquinol + S-adenosyl-L-methionine = phylloquinol + S-adenosyl-L-homocysteine + H(+)</text>
        <dbReference type="Rhea" id="RHEA:40551"/>
        <dbReference type="ChEBI" id="CHEBI:15378"/>
        <dbReference type="ChEBI" id="CHEBI:28433"/>
        <dbReference type="ChEBI" id="CHEBI:57856"/>
        <dbReference type="ChEBI" id="CHEBI:59789"/>
        <dbReference type="ChEBI" id="CHEBI:87844"/>
        <dbReference type="EC" id="2.1.1.329"/>
    </reaction>
</comment>
<proteinExistence type="inferred from homology"/>
<dbReference type="UniPathway" id="UPA00995"/>
<dbReference type="Pfam" id="PF01209">
    <property type="entry name" value="Ubie_methyltran"/>
    <property type="match status" value="1"/>
</dbReference>
<dbReference type="GO" id="GO:0032259">
    <property type="term" value="P:methylation"/>
    <property type="evidence" value="ECO:0007669"/>
    <property type="project" value="UniProtKB-KW"/>
</dbReference>
<dbReference type="PROSITE" id="PS01183">
    <property type="entry name" value="UBIE_1"/>
    <property type="match status" value="1"/>
</dbReference>
<dbReference type="EC" id="2.1.1.329" evidence="4"/>
<dbReference type="KEGG" id="scs:Sta7437_4306"/>
<protein>
    <recommendedName>
        <fullName evidence="4">2-phytyl-1,4-naphtoquinone methyltransferase</fullName>
        <ecNumber evidence="4">2.1.1.329</ecNumber>
    </recommendedName>
    <alternativeName>
        <fullName evidence="4">Demethylphylloquinone methyltransferase</fullName>
    </alternativeName>
</protein>
<dbReference type="PANTHER" id="PTHR43591:SF24">
    <property type="entry name" value="2-METHOXY-6-POLYPRENYL-1,4-BENZOQUINOL METHYLASE, MITOCHONDRIAL"/>
    <property type="match status" value="1"/>
</dbReference>
<dbReference type="eggNOG" id="COG2226">
    <property type="taxonomic scope" value="Bacteria"/>
</dbReference>
<evidence type="ECO:0000256" key="1">
    <source>
        <dbReference type="ARBA" id="ARBA00022603"/>
    </source>
</evidence>
<keyword evidence="2 4" id="KW-0808">Transferase</keyword>
<evidence type="ECO:0000313" key="6">
    <source>
        <dbReference type="Proteomes" id="UP000010473"/>
    </source>
</evidence>
<evidence type="ECO:0000313" key="5">
    <source>
        <dbReference type="EMBL" id="AFZ37776.1"/>
    </source>
</evidence>
<dbReference type="CDD" id="cd02440">
    <property type="entry name" value="AdoMet_MTases"/>
    <property type="match status" value="1"/>
</dbReference>
<dbReference type="GO" id="GO:0042372">
    <property type="term" value="P:phylloquinone biosynthetic process"/>
    <property type="evidence" value="ECO:0007669"/>
    <property type="project" value="UniProtKB-UniRule"/>
</dbReference>
<dbReference type="STRING" id="111780.Sta7437_4306"/>
<reference evidence="6" key="1">
    <citation type="journal article" date="2013" name="Proc. Natl. Acad. Sci. U.S.A.">
        <title>Improving the coverage of the cyanobacterial phylum using diversity-driven genome sequencing.</title>
        <authorList>
            <person name="Shih P.M."/>
            <person name="Wu D."/>
            <person name="Latifi A."/>
            <person name="Axen S.D."/>
            <person name="Fewer D.P."/>
            <person name="Talla E."/>
            <person name="Calteau A."/>
            <person name="Cai F."/>
            <person name="Tandeau de Marsac N."/>
            <person name="Rippka R."/>
            <person name="Herdman M."/>
            <person name="Sivonen K."/>
            <person name="Coursin T."/>
            <person name="Laurent T."/>
            <person name="Goodwin L."/>
            <person name="Nolan M."/>
            <person name="Davenport K.W."/>
            <person name="Han C.S."/>
            <person name="Rubin E.M."/>
            <person name="Eisen J.A."/>
            <person name="Woyke T."/>
            <person name="Gugger M."/>
            <person name="Kerfeld C.A."/>
        </authorList>
    </citation>
    <scope>NUCLEOTIDE SEQUENCE [LARGE SCALE GENOMIC DNA]</scope>
    <source>
        <strain evidence="6">ATCC 29371 / PCC 7437</strain>
    </source>
</reference>
<keyword evidence="1 4" id="KW-0489">Methyltransferase</keyword>
<dbReference type="HOGENOM" id="CLU_037990_0_0_3"/>
<keyword evidence="3 4" id="KW-0949">S-adenosyl-L-methionine</keyword>
<dbReference type="PATRIC" id="fig|111780.3.peg.4458"/>
<dbReference type="Gene3D" id="3.40.50.150">
    <property type="entry name" value="Vaccinia Virus protein VP39"/>
    <property type="match status" value="1"/>
</dbReference>
<dbReference type="NCBIfam" id="NF001244">
    <property type="entry name" value="PRK00216.1-5"/>
    <property type="match status" value="1"/>
</dbReference>
<keyword evidence="6" id="KW-1185">Reference proteome</keyword>
<name>K9Y064_STAC7</name>
<dbReference type="HAMAP" id="MF_01982">
    <property type="entry name" value="MenG_phylloquinone_subfam"/>
    <property type="match status" value="1"/>
</dbReference>
<evidence type="ECO:0000256" key="4">
    <source>
        <dbReference type="HAMAP-Rule" id="MF_01982"/>
    </source>
</evidence>
<dbReference type="PROSITE" id="PS51608">
    <property type="entry name" value="SAM_MT_UBIE"/>
    <property type="match status" value="1"/>
</dbReference>
<dbReference type="HAMAP" id="MF_01813">
    <property type="entry name" value="MenG_UbiE_methyltr"/>
    <property type="match status" value="1"/>
</dbReference>
<dbReference type="PANTHER" id="PTHR43591">
    <property type="entry name" value="METHYLTRANSFERASE"/>
    <property type="match status" value="1"/>
</dbReference>
<dbReference type="SUPFAM" id="SSF53335">
    <property type="entry name" value="S-adenosyl-L-methionine-dependent methyltransferases"/>
    <property type="match status" value="1"/>
</dbReference>
<dbReference type="GO" id="GO:0052624">
    <property type="term" value="F:2-phytyl-1,4-naphthoquinone methyltransferase activity"/>
    <property type="evidence" value="ECO:0007669"/>
    <property type="project" value="UniProtKB-EC"/>
</dbReference>
<evidence type="ECO:0000256" key="3">
    <source>
        <dbReference type="ARBA" id="ARBA00022691"/>
    </source>
</evidence>
<accession>K9Y064</accession>
<comment type="pathway">
    <text evidence="4">Cofactor biosynthesis; phylloquinone biosynthesis.</text>
</comment>
<organism evidence="5 6">
    <name type="scientific">Stanieria cyanosphaera (strain ATCC 29371 / PCC 7437)</name>
    <dbReference type="NCBI Taxonomy" id="111780"/>
    <lineage>
        <taxon>Bacteria</taxon>
        <taxon>Bacillati</taxon>
        <taxon>Cyanobacteriota</taxon>
        <taxon>Cyanophyceae</taxon>
        <taxon>Pleurocapsales</taxon>
        <taxon>Dermocarpellaceae</taxon>
        <taxon>Stanieria</taxon>
    </lineage>
</organism>
<comment type="similarity">
    <text evidence="4">Belongs to the class I-like SAM-binding methyltransferase superfamily. MenG/UbiE family.</text>
</comment>
<comment type="function">
    <text evidence="4">Methyltransferase required for the conversion of 2-phytyl-1,4-beta-naphthoquinol to phylloquinol.</text>
</comment>
<sequence>MSCNLVMNQESTPQATEIKALFDRIAPIYDRLNDWLSLGQHRIWKMMSVKWSNPHQGDRALDLCCGSGDLAMMLAKQVGATGQVIGVDFACSQLAIASARHQRLNPNLPISWLEGDALNLPFSDNYFDCATMGYGLRNLTDISLGLQELYRVLKPGATAAILDFHRPQTAIARTFQQWYLQNLVVPTAQQFGMTEEYAYLIPSLERFPTGVEQVKLAREAGFEQATHYLFAGDMMGVLVITKGNSDNRT</sequence>